<comment type="caution">
    <text evidence="2">The sequence shown here is derived from an EMBL/GenBank/DDBJ whole genome shotgun (WGS) entry which is preliminary data.</text>
</comment>
<dbReference type="EMBL" id="NBSK02000002">
    <property type="protein sequence ID" value="KAJ0221245.1"/>
    <property type="molecule type" value="Genomic_DNA"/>
</dbReference>
<accession>A0A9R1XNA3</accession>
<organism evidence="2 3">
    <name type="scientific">Lactuca sativa</name>
    <name type="common">Garden lettuce</name>
    <dbReference type="NCBI Taxonomy" id="4236"/>
    <lineage>
        <taxon>Eukaryota</taxon>
        <taxon>Viridiplantae</taxon>
        <taxon>Streptophyta</taxon>
        <taxon>Embryophyta</taxon>
        <taxon>Tracheophyta</taxon>
        <taxon>Spermatophyta</taxon>
        <taxon>Magnoliopsida</taxon>
        <taxon>eudicotyledons</taxon>
        <taxon>Gunneridae</taxon>
        <taxon>Pentapetalae</taxon>
        <taxon>asterids</taxon>
        <taxon>campanulids</taxon>
        <taxon>Asterales</taxon>
        <taxon>Asteraceae</taxon>
        <taxon>Cichorioideae</taxon>
        <taxon>Cichorieae</taxon>
        <taxon>Lactucinae</taxon>
        <taxon>Lactuca</taxon>
    </lineage>
</organism>
<sequence>MINKLLIEPDTLFEPMIRQPKGISSTARDPSRFELVESSQTPKTSSSTGLFQINNEVSNTISYINNENNLFDLNAYPTFSSDDMTFE</sequence>
<gene>
    <name evidence="2" type="ORF">LSAT_V11C200072620</name>
</gene>
<protein>
    <submittedName>
        <fullName evidence="2">Uncharacterized protein</fullName>
    </submittedName>
</protein>
<evidence type="ECO:0000313" key="2">
    <source>
        <dbReference type="EMBL" id="KAJ0221245.1"/>
    </source>
</evidence>
<reference evidence="2 3" key="1">
    <citation type="journal article" date="2017" name="Nat. Commun.">
        <title>Genome assembly with in vitro proximity ligation data and whole-genome triplication in lettuce.</title>
        <authorList>
            <person name="Reyes-Chin-Wo S."/>
            <person name="Wang Z."/>
            <person name="Yang X."/>
            <person name="Kozik A."/>
            <person name="Arikit S."/>
            <person name="Song C."/>
            <person name="Xia L."/>
            <person name="Froenicke L."/>
            <person name="Lavelle D.O."/>
            <person name="Truco M.J."/>
            <person name="Xia R."/>
            <person name="Zhu S."/>
            <person name="Xu C."/>
            <person name="Xu H."/>
            <person name="Xu X."/>
            <person name="Cox K."/>
            <person name="Korf I."/>
            <person name="Meyers B.C."/>
            <person name="Michelmore R.W."/>
        </authorList>
    </citation>
    <scope>NUCLEOTIDE SEQUENCE [LARGE SCALE GENOMIC DNA]</scope>
    <source>
        <strain evidence="3">cv. Salinas</strain>
        <tissue evidence="2">Seedlings</tissue>
    </source>
</reference>
<feature type="region of interest" description="Disordered" evidence="1">
    <location>
        <begin position="21"/>
        <end position="49"/>
    </location>
</feature>
<evidence type="ECO:0000256" key="1">
    <source>
        <dbReference type="SAM" id="MobiDB-lite"/>
    </source>
</evidence>
<keyword evidence="3" id="KW-1185">Reference proteome</keyword>
<proteinExistence type="predicted"/>
<dbReference type="AlphaFoldDB" id="A0A9R1XNA3"/>
<evidence type="ECO:0000313" key="3">
    <source>
        <dbReference type="Proteomes" id="UP000235145"/>
    </source>
</evidence>
<name>A0A9R1XNA3_LACSA</name>
<dbReference type="Proteomes" id="UP000235145">
    <property type="component" value="Unassembled WGS sequence"/>
</dbReference>
<feature type="compositionally biased region" description="Polar residues" evidence="1">
    <location>
        <begin position="37"/>
        <end position="49"/>
    </location>
</feature>